<dbReference type="GO" id="GO:0004497">
    <property type="term" value="F:monooxygenase activity"/>
    <property type="evidence" value="ECO:0007669"/>
    <property type="project" value="UniProtKB-KW"/>
</dbReference>
<feature type="region of interest" description="Disordered" evidence="6">
    <location>
        <begin position="101"/>
        <end position="123"/>
    </location>
</feature>
<comment type="caution">
    <text evidence="8">The sequence shown here is derived from an EMBL/GenBank/DDBJ whole genome shotgun (WGS) entry which is preliminary data.</text>
</comment>
<dbReference type="SUPFAM" id="SSF51905">
    <property type="entry name" value="FAD/NAD(P)-binding domain"/>
    <property type="match status" value="1"/>
</dbReference>
<feature type="compositionally biased region" description="Pro residues" evidence="6">
    <location>
        <begin position="46"/>
        <end position="55"/>
    </location>
</feature>
<feature type="compositionally biased region" description="Basic and acidic residues" evidence="6">
    <location>
        <begin position="1"/>
        <end position="12"/>
    </location>
</feature>
<dbReference type="GeneID" id="31020060"/>
<feature type="compositionally biased region" description="Polar residues" evidence="6">
    <location>
        <begin position="13"/>
        <end position="23"/>
    </location>
</feature>
<dbReference type="Proteomes" id="UP000183809">
    <property type="component" value="Unassembled WGS sequence"/>
</dbReference>
<gene>
    <name evidence="8" type="ORF">BKCO1_9000153</name>
</gene>
<name>A0A1J9R8P8_9PEZI</name>
<dbReference type="GO" id="GO:0071949">
    <property type="term" value="F:FAD binding"/>
    <property type="evidence" value="ECO:0007669"/>
    <property type="project" value="InterPro"/>
</dbReference>
<keyword evidence="9" id="KW-1185">Reference proteome</keyword>
<dbReference type="RefSeq" id="XP_020133157.1">
    <property type="nucleotide sequence ID" value="XM_020279797.1"/>
</dbReference>
<feature type="region of interest" description="Disordered" evidence="6">
    <location>
        <begin position="1"/>
        <end position="68"/>
    </location>
</feature>
<evidence type="ECO:0000256" key="2">
    <source>
        <dbReference type="ARBA" id="ARBA00022630"/>
    </source>
</evidence>
<proteinExistence type="inferred from homology"/>
<protein>
    <submittedName>
        <fullName evidence="8">Salicylate hydroxylase</fullName>
    </submittedName>
</protein>
<dbReference type="InterPro" id="IPR002938">
    <property type="entry name" value="FAD-bd"/>
</dbReference>
<organism evidence="8 9">
    <name type="scientific">Diplodia corticola</name>
    <dbReference type="NCBI Taxonomy" id="236234"/>
    <lineage>
        <taxon>Eukaryota</taxon>
        <taxon>Fungi</taxon>
        <taxon>Dikarya</taxon>
        <taxon>Ascomycota</taxon>
        <taxon>Pezizomycotina</taxon>
        <taxon>Dothideomycetes</taxon>
        <taxon>Dothideomycetes incertae sedis</taxon>
        <taxon>Botryosphaeriales</taxon>
        <taxon>Botryosphaeriaceae</taxon>
        <taxon>Diplodia</taxon>
    </lineage>
</organism>
<keyword evidence="4" id="KW-0560">Oxidoreductase</keyword>
<keyword evidence="3" id="KW-0274">FAD</keyword>
<evidence type="ECO:0000256" key="4">
    <source>
        <dbReference type="ARBA" id="ARBA00023002"/>
    </source>
</evidence>
<dbReference type="Pfam" id="PF01494">
    <property type="entry name" value="FAD_binding_3"/>
    <property type="match status" value="1"/>
</dbReference>
<dbReference type="SUPFAM" id="SSF54373">
    <property type="entry name" value="FAD-linked reductases, C-terminal domain"/>
    <property type="match status" value="1"/>
</dbReference>
<dbReference type="EMBL" id="MNUE01000009">
    <property type="protein sequence ID" value="OJD36897.1"/>
    <property type="molecule type" value="Genomic_DNA"/>
</dbReference>
<evidence type="ECO:0000256" key="5">
    <source>
        <dbReference type="ARBA" id="ARBA00023033"/>
    </source>
</evidence>
<evidence type="ECO:0000313" key="9">
    <source>
        <dbReference type="Proteomes" id="UP000183809"/>
    </source>
</evidence>
<sequence>MTKESHADEQKTKTTAQNANYPTRSLHFLSALQQKPTETNNTATSTPPPAAPSPPTSTTTEECPAPAPAPNAPALNTILIIGAGICGLSTAIALTLHLKQKNNNNNNNNKTTTPTKTPTPTTPKIKIIEQSPHLSEIGAGVQIPPNATRLLLRWGVRPHLEKHVVEPEASVFRRWRDGAVVGRAVLMPEVGEWFGGGGSTAADGGDGDGAECSASGLRGEGGGAGVGVGEGEGEGKGMGKRSDAPYWVVHRADYQAALYERARELGVEVMFGRRVVGVDEGRGAVRWVGGGEAGRAEEGEEVADLVVAADGIFSEGRKAVLGDRDQPPVLTGLAAYRATIPAEKIRSDPDTAWMLDNYIQNGWLGPSRHVVTYTITGGAAVNVVLIHPEPSDPSTWKQETALTDMKEQFVGWERSVTKLISLITSTLKWPMMAGQALERWVSESNKVVIIGDAAHAMLPFMSQGAAQAVEDAASLATLISSISSKSELPTALRVFEELRIVRTAQVQQASFVNGRIFHFPDGPEQRARDEAMRAEADGKHYIQSPNGLSDPTTQIWLYSHDAEDEAGRAWEQETRKRSKL</sequence>
<feature type="compositionally biased region" description="Low complexity" evidence="6">
    <location>
        <begin position="36"/>
        <end position="45"/>
    </location>
</feature>
<dbReference type="OrthoDB" id="16820at2759"/>
<evidence type="ECO:0000256" key="1">
    <source>
        <dbReference type="ARBA" id="ARBA00007992"/>
    </source>
</evidence>
<comment type="similarity">
    <text evidence="1">Belongs to the paxM FAD-dependent monooxygenase family.</text>
</comment>
<evidence type="ECO:0000313" key="8">
    <source>
        <dbReference type="EMBL" id="OJD36897.1"/>
    </source>
</evidence>
<keyword evidence="2" id="KW-0285">Flavoprotein</keyword>
<dbReference type="Gene3D" id="3.50.50.60">
    <property type="entry name" value="FAD/NAD(P)-binding domain"/>
    <property type="match status" value="2"/>
</dbReference>
<reference evidence="8 9" key="1">
    <citation type="submission" date="2016-10" db="EMBL/GenBank/DDBJ databases">
        <title>Proteomics and genomics reveal pathogen-plant mechanisms compatible with a hemibiotrophic lifestyle of Diplodia corticola.</title>
        <authorList>
            <person name="Fernandes I."/>
            <person name="De Jonge R."/>
            <person name="Van De Peer Y."/>
            <person name="Devreese B."/>
            <person name="Alves A."/>
            <person name="Esteves A.C."/>
        </authorList>
    </citation>
    <scope>NUCLEOTIDE SEQUENCE [LARGE SCALE GENOMIC DNA]</scope>
    <source>
        <strain evidence="8 9">CBS 112549</strain>
    </source>
</reference>
<dbReference type="PRINTS" id="PR00420">
    <property type="entry name" value="RNGMNOXGNASE"/>
</dbReference>
<keyword evidence="5" id="KW-0503">Monooxygenase</keyword>
<accession>A0A1J9R8P8</accession>
<dbReference type="STRING" id="236234.A0A1J9R8P8"/>
<feature type="domain" description="FAD-binding" evidence="7">
    <location>
        <begin position="249"/>
        <end position="486"/>
    </location>
</feature>
<dbReference type="InterPro" id="IPR050493">
    <property type="entry name" value="FAD-dep_Monooxygenase_BioMet"/>
</dbReference>
<evidence type="ECO:0000259" key="7">
    <source>
        <dbReference type="Pfam" id="PF01494"/>
    </source>
</evidence>
<dbReference type="PANTHER" id="PTHR13789:SF306">
    <property type="entry name" value="HYDROXYLASE, PUTATIVE-RELATED"/>
    <property type="match status" value="1"/>
</dbReference>
<dbReference type="InterPro" id="IPR036188">
    <property type="entry name" value="FAD/NAD-bd_sf"/>
</dbReference>
<dbReference type="PANTHER" id="PTHR13789">
    <property type="entry name" value="MONOOXYGENASE"/>
    <property type="match status" value="1"/>
</dbReference>
<evidence type="ECO:0000256" key="6">
    <source>
        <dbReference type="SAM" id="MobiDB-lite"/>
    </source>
</evidence>
<dbReference type="AlphaFoldDB" id="A0A1J9R8P8"/>
<evidence type="ECO:0000256" key="3">
    <source>
        <dbReference type="ARBA" id="ARBA00022827"/>
    </source>
</evidence>